<organism evidence="3">
    <name type="scientific">Rhodanobacter sp. FW102-FHT14D07</name>
    <dbReference type="NCBI Taxonomy" id="3351462"/>
    <lineage>
        <taxon>Bacteria</taxon>
        <taxon>Pseudomonadati</taxon>
        <taxon>Pseudomonadota</taxon>
        <taxon>Gammaproteobacteria</taxon>
        <taxon>Lysobacterales</taxon>
        <taxon>Rhodanobacteraceae</taxon>
        <taxon>Rhodanobacter</taxon>
    </lineage>
</organism>
<sequence>MKRLLACVGLMVAAAALSGCYYDPGYTYVRGGGSSGDAYYGSGTTYYASPYDSYYGPAYYGGYYGCCYAPGVSVGISSHWYGGSRYPRYHGRDYGRDYRHRDNDRGHYRDDGHSGHRDSQRGGRHSRDRDDRRH</sequence>
<keyword evidence="2" id="KW-0732">Signal</keyword>
<reference evidence="3" key="1">
    <citation type="submission" date="2024-10" db="EMBL/GenBank/DDBJ databases">
        <authorList>
            <person name="Lesea H.P."/>
            <person name="Kuehl J.V."/>
            <person name="Chandonia J.-M."/>
        </authorList>
    </citation>
    <scope>NUCLEOTIDE SEQUENCE</scope>
    <source>
        <strain evidence="3">FW102-FHT14D07</strain>
    </source>
</reference>
<feature type="chain" id="PRO_5044500024" description="Lipoprotein" evidence="2">
    <location>
        <begin position="19"/>
        <end position="134"/>
    </location>
</feature>
<proteinExistence type="predicted"/>
<feature type="signal peptide" evidence="2">
    <location>
        <begin position="1"/>
        <end position="18"/>
    </location>
</feature>
<evidence type="ECO:0000256" key="1">
    <source>
        <dbReference type="SAM" id="MobiDB-lite"/>
    </source>
</evidence>
<dbReference type="EMBL" id="CP170721">
    <property type="protein sequence ID" value="XIA19371.1"/>
    <property type="molecule type" value="Genomic_DNA"/>
</dbReference>
<dbReference type="AlphaFoldDB" id="A0AB74USX2"/>
<gene>
    <name evidence="3" type="ORF">ACFYG5_04305</name>
</gene>
<accession>A0AB74USX2</accession>
<evidence type="ECO:0008006" key="4">
    <source>
        <dbReference type="Google" id="ProtNLM"/>
    </source>
</evidence>
<dbReference type="RefSeq" id="WP_395119374.1">
    <property type="nucleotide sequence ID" value="NZ_CP170721.1"/>
</dbReference>
<dbReference type="PROSITE" id="PS51257">
    <property type="entry name" value="PROKAR_LIPOPROTEIN"/>
    <property type="match status" value="1"/>
</dbReference>
<feature type="region of interest" description="Disordered" evidence="1">
    <location>
        <begin position="85"/>
        <end position="134"/>
    </location>
</feature>
<name>A0AB74USX2_9GAMM</name>
<evidence type="ECO:0000313" key="3">
    <source>
        <dbReference type="EMBL" id="XIA19371.1"/>
    </source>
</evidence>
<feature type="compositionally biased region" description="Basic and acidic residues" evidence="1">
    <location>
        <begin position="90"/>
        <end position="134"/>
    </location>
</feature>
<protein>
    <recommendedName>
        <fullName evidence="4">Lipoprotein</fullName>
    </recommendedName>
</protein>
<evidence type="ECO:0000256" key="2">
    <source>
        <dbReference type="SAM" id="SignalP"/>
    </source>
</evidence>